<dbReference type="Gene3D" id="3.30.360.10">
    <property type="entry name" value="Dihydrodipicolinate Reductase, domain 2"/>
    <property type="match status" value="1"/>
</dbReference>
<dbReference type="InterPro" id="IPR051450">
    <property type="entry name" value="Gfo/Idh/MocA_Oxidoreductases"/>
</dbReference>
<evidence type="ECO:0000259" key="3">
    <source>
        <dbReference type="Pfam" id="PF02894"/>
    </source>
</evidence>
<name>A0A7Y0UTU6_9ACTO</name>
<evidence type="ECO:0000259" key="2">
    <source>
        <dbReference type="Pfam" id="PF01408"/>
    </source>
</evidence>
<gene>
    <name evidence="4" type="ORF">HHJ77_06635</name>
</gene>
<dbReference type="Pfam" id="PF01408">
    <property type="entry name" value="GFO_IDH_MocA"/>
    <property type="match status" value="1"/>
</dbReference>
<dbReference type="GO" id="GO:0000166">
    <property type="term" value="F:nucleotide binding"/>
    <property type="evidence" value="ECO:0007669"/>
    <property type="project" value="InterPro"/>
</dbReference>
<dbReference type="Proteomes" id="UP000575397">
    <property type="component" value="Unassembled WGS sequence"/>
</dbReference>
<organism evidence="4 5">
    <name type="scientific">Mobiluncus mulieris</name>
    <dbReference type="NCBI Taxonomy" id="2052"/>
    <lineage>
        <taxon>Bacteria</taxon>
        <taxon>Bacillati</taxon>
        <taxon>Actinomycetota</taxon>
        <taxon>Actinomycetes</taxon>
        <taxon>Actinomycetales</taxon>
        <taxon>Actinomycetaceae</taxon>
        <taxon>Mobiluncus</taxon>
    </lineage>
</organism>
<dbReference type="RefSeq" id="WP_169762733.1">
    <property type="nucleotide sequence ID" value="NZ_JABCUQ010000001.1"/>
</dbReference>
<proteinExistence type="inferred from homology"/>
<evidence type="ECO:0000256" key="1">
    <source>
        <dbReference type="ARBA" id="ARBA00010928"/>
    </source>
</evidence>
<dbReference type="Gene3D" id="3.40.50.720">
    <property type="entry name" value="NAD(P)-binding Rossmann-like Domain"/>
    <property type="match status" value="1"/>
</dbReference>
<accession>A0A7Y0UTU6</accession>
<reference evidence="4 5" key="1">
    <citation type="submission" date="2020-04" db="EMBL/GenBank/DDBJ databases">
        <title>Antimicrobial susceptibility and clonality of vaginal-derived multi-drug resistant Mobiluncus isolates in China.</title>
        <authorList>
            <person name="Zhang X."/>
        </authorList>
    </citation>
    <scope>NUCLEOTIDE SEQUENCE [LARGE SCALE GENOMIC DNA]</scope>
    <source>
        <strain evidence="4 5">12</strain>
    </source>
</reference>
<comment type="similarity">
    <text evidence="1">Belongs to the Gfo/Idh/MocA family.</text>
</comment>
<dbReference type="SUPFAM" id="SSF55347">
    <property type="entry name" value="Glyceraldehyde-3-phosphate dehydrogenase-like, C-terminal domain"/>
    <property type="match status" value="1"/>
</dbReference>
<dbReference type="InterPro" id="IPR036291">
    <property type="entry name" value="NAD(P)-bd_dom_sf"/>
</dbReference>
<feature type="domain" description="Gfo/Idh/MocA-like oxidoreductase C-terminal" evidence="3">
    <location>
        <begin position="131"/>
        <end position="362"/>
    </location>
</feature>
<dbReference type="InterPro" id="IPR004104">
    <property type="entry name" value="Gfo/Idh/MocA-like_OxRdtase_C"/>
</dbReference>
<feature type="domain" description="Gfo/Idh/MocA-like oxidoreductase N-terminal" evidence="2">
    <location>
        <begin position="3"/>
        <end position="119"/>
    </location>
</feature>
<dbReference type="Pfam" id="PF02894">
    <property type="entry name" value="GFO_IDH_MocA_C"/>
    <property type="match status" value="1"/>
</dbReference>
<evidence type="ECO:0000313" key="5">
    <source>
        <dbReference type="Proteomes" id="UP000575397"/>
    </source>
</evidence>
<evidence type="ECO:0000313" key="4">
    <source>
        <dbReference type="EMBL" id="NMX03605.1"/>
    </source>
</evidence>
<dbReference type="PANTHER" id="PTHR43377">
    <property type="entry name" value="BILIVERDIN REDUCTASE A"/>
    <property type="match status" value="1"/>
</dbReference>
<dbReference type="AlphaFoldDB" id="A0A7Y0UTU6"/>
<dbReference type="InterPro" id="IPR000683">
    <property type="entry name" value="Gfo/Idh/MocA-like_OxRdtase_N"/>
</dbReference>
<sequence length="368" mass="40169">MTINYGVVGSGYFGTAEALALQDLDGANVWGIYDPENAAEPAAKVGAQVYKTMEELVRDPEVQAIVVASPNGKHVEPVLVAAEAKKAIFCEKPIALNYADCKRMVDAAKQNGVFFMAGHVMNFMNGVRLAKKIIREGKLGKVLFVRAVRNGWEGQQPSVSWKKIRELSGGHLYHHIHELDCVQSILGPAQSVTMIGGNVAHCGAGFGDEDDMLLIQLRFPNGAFATLEYGSAFRWPEHYVLIQGEKGAIKIDMQNTGVSVRIDGKIEHYLLHRNEEEDAQRTAIYANSETDGAVQYGNPHKVPPLWLAGIVEEEMRYFHGLMQGAKVDPEFAKLTDGTAAMEAIATADAATRSLKEGRTVKVSEITGE</sequence>
<dbReference type="PANTHER" id="PTHR43377:SF1">
    <property type="entry name" value="BILIVERDIN REDUCTASE A"/>
    <property type="match status" value="1"/>
</dbReference>
<protein>
    <submittedName>
        <fullName evidence="4">Gfo/Idh/MocA family oxidoreductase</fullName>
    </submittedName>
</protein>
<comment type="caution">
    <text evidence="4">The sequence shown here is derived from an EMBL/GenBank/DDBJ whole genome shotgun (WGS) entry which is preliminary data.</text>
</comment>
<dbReference type="SUPFAM" id="SSF51735">
    <property type="entry name" value="NAD(P)-binding Rossmann-fold domains"/>
    <property type="match status" value="1"/>
</dbReference>
<dbReference type="EMBL" id="JABCUS010000012">
    <property type="protein sequence ID" value="NMX03605.1"/>
    <property type="molecule type" value="Genomic_DNA"/>
</dbReference>